<name>A0A7Y9FE69_9CELL</name>
<evidence type="ECO:0000313" key="2">
    <source>
        <dbReference type="EMBL" id="GIG31289.1"/>
    </source>
</evidence>
<protein>
    <submittedName>
        <fullName evidence="3">Uncharacterized protein</fullName>
    </submittedName>
</protein>
<dbReference type="EMBL" id="JACCBK010000001">
    <property type="protein sequence ID" value="NYD85703.1"/>
    <property type="molecule type" value="Genomic_DNA"/>
</dbReference>
<organism evidence="3 4">
    <name type="scientific">Cellulomonas oligotrophica</name>
    <dbReference type="NCBI Taxonomy" id="931536"/>
    <lineage>
        <taxon>Bacteria</taxon>
        <taxon>Bacillati</taxon>
        <taxon>Actinomycetota</taxon>
        <taxon>Actinomycetes</taxon>
        <taxon>Micrococcales</taxon>
        <taxon>Cellulomonadaceae</taxon>
        <taxon>Cellulomonas</taxon>
    </lineage>
</organism>
<evidence type="ECO:0000313" key="5">
    <source>
        <dbReference type="Proteomes" id="UP000618382"/>
    </source>
</evidence>
<feature type="compositionally biased region" description="Low complexity" evidence="1">
    <location>
        <begin position="11"/>
        <end position="21"/>
    </location>
</feature>
<dbReference type="AlphaFoldDB" id="A0A7Y9FE69"/>
<feature type="compositionally biased region" description="Basic and acidic residues" evidence="1">
    <location>
        <begin position="1"/>
        <end position="10"/>
    </location>
</feature>
<feature type="region of interest" description="Disordered" evidence="1">
    <location>
        <begin position="1"/>
        <end position="21"/>
    </location>
</feature>
<sequence>MRSSSTDRRAGPAATPGARGPRVRLVVALLLAACVAAGPALGRTGAVFVDRTSTSWQVRSTGAEDPRWPAPDPTDDPTPPTVTAVAP</sequence>
<dbReference type="Proteomes" id="UP000577956">
    <property type="component" value="Unassembled WGS sequence"/>
</dbReference>
<dbReference type="RefSeq" id="WP_140457468.1">
    <property type="nucleotide sequence ID" value="NZ_BAABFI010000014.1"/>
</dbReference>
<gene>
    <name evidence="3" type="ORF">BKA21_001252</name>
    <name evidence="2" type="ORF">Col01nite_04480</name>
</gene>
<accession>A0A7Y9FE69</accession>
<comment type="caution">
    <text evidence="3">The sequence shown here is derived from an EMBL/GenBank/DDBJ whole genome shotgun (WGS) entry which is preliminary data.</text>
</comment>
<feature type="compositionally biased region" description="Pro residues" evidence="1">
    <location>
        <begin position="68"/>
        <end position="80"/>
    </location>
</feature>
<dbReference type="EMBL" id="BONN01000001">
    <property type="protein sequence ID" value="GIG31289.1"/>
    <property type="molecule type" value="Genomic_DNA"/>
</dbReference>
<keyword evidence="5" id="KW-1185">Reference proteome</keyword>
<evidence type="ECO:0000313" key="3">
    <source>
        <dbReference type="EMBL" id="NYD85703.1"/>
    </source>
</evidence>
<dbReference type="Proteomes" id="UP000618382">
    <property type="component" value="Unassembled WGS sequence"/>
</dbReference>
<feature type="region of interest" description="Disordered" evidence="1">
    <location>
        <begin position="54"/>
        <end position="87"/>
    </location>
</feature>
<evidence type="ECO:0000256" key="1">
    <source>
        <dbReference type="SAM" id="MobiDB-lite"/>
    </source>
</evidence>
<proteinExistence type="predicted"/>
<evidence type="ECO:0000313" key="4">
    <source>
        <dbReference type="Proteomes" id="UP000577956"/>
    </source>
</evidence>
<reference evidence="2 5" key="2">
    <citation type="submission" date="2021-01" db="EMBL/GenBank/DDBJ databases">
        <title>Whole genome shotgun sequence of Cellulomonas oligotrophica NBRC 109435.</title>
        <authorList>
            <person name="Komaki H."/>
            <person name="Tamura T."/>
        </authorList>
    </citation>
    <scope>NUCLEOTIDE SEQUENCE [LARGE SCALE GENOMIC DNA]</scope>
    <source>
        <strain evidence="2 5">NBRC 109435</strain>
    </source>
</reference>
<reference evidence="3 4" key="1">
    <citation type="submission" date="2020-07" db="EMBL/GenBank/DDBJ databases">
        <title>Sequencing the genomes of 1000 actinobacteria strains.</title>
        <authorList>
            <person name="Klenk H.-P."/>
        </authorList>
    </citation>
    <scope>NUCLEOTIDE SEQUENCE [LARGE SCALE GENOMIC DNA]</scope>
    <source>
        <strain evidence="3 4">DSM 24482</strain>
    </source>
</reference>